<gene>
    <name evidence="2" type="ORF">TUM18999_20580</name>
    <name evidence="3" type="ORF">TUM20286_16630</name>
</gene>
<dbReference type="KEGG" id="ptw:TUM18999_20580"/>
<evidence type="ECO:0000313" key="3">
    <source>
        <dbReference type="EMBL" id="GJN51911.1"/>
    </source>
</evidence>
<dbReference type="RefSeq" id="WP_173178788.1">
    <property type="nucleotide sequence ID" value="NZ_AP023189.1"/>
</dbReference>
<dbReference type="EMBL" id="AP023189">
    <property type="protein sequence ID" value="BCG23867.1"/>
    <property type="molecule type" value="Genomic_DNA"/>
</dbReference>
<dbReference type="InterPro" id="IPR036465">
    <property type="entry name" value="vWFA_dom_sf"/>
</dbReference>
<evidence type="ECO:0000313" key="2">
    <source>
        <dbReference type="EMBL" id="BCG23867.1"/>
    </source>
</evidence>
<dbReference type="EMBL" id="BQKM01000002">
    <property type="protein sequence ID" value="GJN51911.1"/>
    <property type="molecule type" value="Genomic_DNA"/>
</dbReference>
<feature type="domain" description="VWFA" evidence="1">
    <location>
        <begin position="211"/>
        <end position="370"/>
    </location>
</feature>
<protein>
    <recommendedName>
        <fullName evidence="1">VWFA domain-containing protein</fullName>
    </recommendedName>
</protein>
<accession>A0A6J4E283</accession>
<dbReference type="SMART" id="SM00327">
    <property type="entry name" value="VWA"/>
    <property type="match status" value="1"/>
</dbReference>
<name>A0A6J4E283_9PSED</name>
<evidence type="ECO:0000313" key="5">
    <source>
        <dbReference type="Proteomes" id="UP001054892"/>
    </source>
</evidence>
<dbReference type="InterPro" id="IPR050458">
    <property type="entry name" value="LolB"/>
</dbReference>
<dbReference type="Pfam" id="PF05762">
    <property type="entry name" value="VWA_CoxE"/>
    <property type="match status" value="1"/>
</dbReference>
<dbReference type="SUPFAM" id="SSF53300">
    <property type="entry name" value="vWA-like"/>
    <property type="match status" value="1"/>
</dbReference>
<dbReference type="Gene3D" id="3.40.50.410">
    <property type="entry name" value="von Willebrand factor, type A domain"/>
    <property type="match status" value="1"/>
</dbReference>
<reference evidence="2 4" key="1">
    <citation type="submission" date="2020-05" db="EMBL/GenBank/DDBJ databases">
        <title>Characterization of novel class B3 metallo-beta-lactamase from novel Pseudomonas species.</title>
        <authorList>
            <person name="Yamada K."/>
            <person name="Aoki K."/>
            <person name="Ishii Y."/>
        </authorList>
    </citation>
    <scope>NUCLEOTIDE SEQUENCE [LARGE SCALE GENOMIC DNA]</scope>
    <source>
        <strain evidence="2 4">TUM18999</strain>
        <strain evidence="3 5">TUM20286</strain>
    </source>
</reference>
<organism evidence="2 4">
    <name type="scientific">Pseudomonas tohonis</name>
    <dbReference type="NCBI Taxonomy" id="2725477"/>
    <lineage>
        <taxon>Bacteria</taxon>
        <taxon>Pseudomonadati</taxon>
        <taxon>Pseudomonadota</taxon>
        <taxon>Gammaproteobacteria</taxon>
        <taxon>Pseudomonadales</taxon>
        <taxon>Pseudomonadaceae</taxon>
        <taxon>Pseudomonas</taxon>
    </lineage>
</organism>
<sequence>MSDLEAARRWRLILGRYADRALHEAKFDAADARLEKTLDYLYNREYQRRGHVQGGRGGSLDDSQLTALNWLEQARTLFPRSTFERLQVQAIERYEISALLTDPASLATLEPSPALAKALLGVRGRLGAETRDAVRQLITRVVEEILQRLRNRFTNALHGRRNRFRRSLVKNAQNFDWRATIAANLKHYDPQRKRLLIESPRFNARVRRQLPWDIILCVDQSASMLDSVMYSAICASILASLPSVRVRLVLFDTQVVDLSHLAHDPVEVLLTVQLGGGTDIGKAMRYCEQLVENPQRTVLTLISDFEEGAAVGPLLACVARLNEARVRLLGLAALDDGAQPVYDPAMGQRLADRGMQIAALTPEHFAQWLAEVMQ</sequence>
<dbReference type="AlphaFoldDB" id="A0A6J4E283"/>
<dbReference type="Proteomes" id="UP000509383">
    <property type="component" value="Chromosome"/>
</dbReference>
<dbReference type="InterPro" id="IPR008912">
    <property type="entry name" value="Uncharacterised_CoxE"/>
</dbReference>
<dbReference type="InterPro" id="IPR002035">
    <property type="entry name" value="VWF_A"/>
</dbReference>
<dbReference type="Proteomes" id="UP001054892">
    <property type="component" value="Unassembled WGS sequence"/>
</dbReference>
<dbReference type="PANTHER" id="PTHR30634">
    <property type="entry name" value="OUTER MEMBRANE LOLAB LIPOPROTEIN INSERTION APPARATUS"/>
    <property type="match status" value="1"/>
</dbReference>
<evidence type="ECO:0000313" key="4">
    <source>
        <dbReference type="Proteomes" id="UP000509383"/>
    </source>
</evidence>
<proteinExistence type="predicted"/>
<evidence type="ECO:0000259" key="1">
    <source>
        <dbReference type="SMART" id="SM00327"/>
    </source>
</evidence>
<keyword evidence="5" id="KW-1185">Reference proteome</keyword>
<dbReference type="PANTHER" id="PTHR30634:SF16">
    <property type="entry name" value="OUTER-MEMBRANE LIPOPROTEIN LOLB"/>
    <property type="match status" value="1"/>
</dbReference>